<dbReference type="InterPro" id="IPR023828">
    <property type="entry name" value="Peptidase_S8_Ser-AS"/>
</dbReference>
<dbReference type="GO" id="GO:0004252">
    <property type="term" value="F:serine-type endopeptidase activity"/>
    <property type="evidence" value="ECO:0007669"/>
    <property type="project" value="UniProtKB-UniRule"/>
</dbReference>
<gene>
    <name evidence="10" type="primary">prtP</name>
    <name evidence="10" type="ORF">CLNEO_11790</name>
</gene>
<dbReference type="PANTHER" id="PTHR43806:SF11">
    <property type="entry name" value="CEREVISIN-RELATED"/>
    <property type="match status" value="1"/>
</dbReference>
<keyword evidence="4 6" id="KW-0720">Serine protease</keyword>
<dbReference type="PATRIC" id="fig|36847.3.peg.1365"/>
<dbReference type="InterPro" id="IPR017310">
    <property type="entry name" value="Pept_S8A_subtilisin_clostridia"/>
</dbReference>
<sequence length="591" mass="65154">MQKKIKNSGFSRTKELFATEITNGFEFAEVLDLLEDENEIEVIVKFNGDIERVAAELDAEAEIIYLNYAIITIDKTRIGLLNTYSEVEHIELPKNLYFNGPSNLISTCVTSVQRTDGFNLSGRGVIVAIIDSGIDYMHPDFQNNDGTSRILFIWDQTLQGTPPFGFYGGVEYNNQQINNAIESANPRQIVPSVDTNGHGTAVAGIAAGNGRASDGVNRGVATEADIIAVKVGYRGYESFARSTELMRALKYVIDKARRFNKPVCINMSFGMNNGSHQGDSLFETFITAISTNWKSAIVIPTGNESSAGHHYQGRISSNEVQEIEFFVGPGLETSYLSIWKNFADNFSVEMIFPDGSSTGVVGVESQTKTIRRPGFTTNIFYGQPSHYSTAQEIFFVSNVTGEPFFPGIVKLRIIAQQIVDGNYNIWLPTLEEVTEQTFFANPSIYNTMTIPATAAKVVRVAGYNDRVGNIAVFSGRGSVDDINHIPDIAAPAVNILSTRSGGGYDTFTGTSVAAPFVTGAAALMMQWGIIQNNDPFLYGERLRAFLRLGAQRRPDIVYPNASFGYGTLCLYDTMQYLVEYRLGGDYFWLQI</sequence>
<evidence type="ECO:0000256" key="7">
    <source>
        <dbReference type="RuleBase" id="RU003355"/>
    </source>
</evidence>
<feature type="active site" description="Charge relay system" evidence="5 6">
    <location>
        <position position="511"/>
    </location>
</feature>
<accession>A0A136WF82</accession>
<dbReference type="InterPro" id="IPR034045">
    <property type="entry name" value="Pep_S8_CspA-like"/>
</dbReference>
<dbReference type="SUPFAM" id="SSF52743">
    <property type="entry name" value="Subtilisin-like"/>
    <property type="match status" value="1"/>
</dbReference>
<reference evidence="10 11" key="1">
    <citation type="submission" date="2016-01" db="EMBL/GenBank/DDBJ databases">
        <title>Genome sequence of Clostridium neopropionicum X4, DSM-3847.</title>
        <authorList>
            <person name="Poehlein A."/>
            <person name="Beck M.H."/>
            <person name="Bengelsdorf F.R."/>
            <person name="Daniel R."/>
            <person name="Duerre P."/>
        </authorList>
    </citation>
    <scope>NUCLEOTIDE SEQUENCE [LARGE SCALE GENOMIC DNA]</scope>
    <source>
        <strain evidence="10 11">DSM-3847</strain>
    </source>
</reference>
<evidence type="ECO:0000256" key="6">
    <source>
        <dbReference type="PROSITE-ProRule" id="PRU01240"/>
    </source>
</evidence>
<dbReference type="InterPro" id="IPR023827">
    <property type="entry name" value="Peptidase_S8_Asp-AS"/>
</dbReference>
<evidence type="ECO:0000259" key="9">
    <source>
        <dbReference type="Pfam" id="PF18425"/>
    </source>
</evidence>
<evidence type="ECO:0000256" key="4">
    <source>
        <dbReference type="ARBA" id="ARBA00022825"/>
    </source>
</evidence>
<dbReference type="InterPro" id="IPR015500">
    <property type="entry name" value="Peptidase_S8_subtilisin-rel"/>
</dbReference>
<dbReference type="Proteomes" id="UP000070539">
    <property type="component" value="Unassembled WGS sequence"/>
</dbReference>
<dbReference type="InterPro" id="IPR041365">
    <property type="entry name" value="CspB_prodomain"/>
</dbReference>
<dbReference type="PIRSF" id="PIRSF037894">
    <property type="entry name" value="Subtilisin_rel_CspABC"/>
    <property type="match status" value="1"/>
</dbReference>
<dbReference type="EMBL" id="LRVM01000003">
    <property type="protein sequence ID" value="KXL53208.1"/>
    <property type="molecule type" value="Genomic_DNA"/>
</dbReference>
<dbReference type="STRING" id="36847.CLNEO_11790"/>
<protein>
    <submittedName>
        <fullName evidence="10">PII-type proteinase</fullName>
        <ecNumber evidence="10">3.4.21.96</ecNumber>
    </submittedName>
</protein>
<dbReference type="EC" id="3.4.21.96" evidence="10"/>
<dbReference type="Pfam" id="PF00082">
    <property type="entry name" value="Peptidase_S8"/>
    <property type="match status" value="2"/>
</dbReference>
<dbReference type="InterPro" id="IPR000209">
    <property type="entry name" value="Peptidase_S8/S53_dom"/>
</dbReference>
<dbReference type="InterPro" id="IPR022398">
    <property type="entry name" value="Peptidase_S8_His-AS"/>
</dbReference>
<dbReference type="PROSITE" id="PS00138">
    <property type="entry name" value="SUBTILASE_SER"/>
    <property type="match status" value="1"/>
</dbReference>
<comment type="caution">
    <text evidence="10">The sequence shown here is derived from an EMBL/GenBank/DDBJ whole genome shotgun (WGS) entry which is preliminary data.</text>
</comment>
<dbReference type="Gene3D" id="3.30.70.2980">
    <property type="match status" value="1"/>
</dbReference>
<evidence type="ECO:0000313" key="11">
    <source>
        <dbReference type="Proteomes" id="UP000070539"/>
    </source>
</evidence>
<dbReference type="Gene3D" id="2.60.120.1290">
    <property type="match status" value="1"/>
</dbReference>
<evidence type="ECO:0000256" key="1">
    <source>
        <dbReference type="ARBA" id="ARBA00011073"/>
    </source>
</evidence>
<keyword evidence="11" id="KW-1185">Reference proteome</keyword>
<comment type="similarity">
    <text evidence="1 6 7">Belongs to the peptidase S8 family.</text>
</comment>
<dbReference type="InterPro" id="IPR050131">
    <property type="entry name" value="Peptidase_S8_subtilisin-like"/>
</dbReference>
<dbReference type="InterPro" id="IPR036852">
    <property type="entry name" value="Peptidase_S8/S53_dom_sf"/>
</dbReference>
<dbReference type="Pfam" id="PF18425">
    <property type="entry name" value="CspB_prodomain"/>
    <property type="match status" value="1"/>
</dbReference>
<dbReference type="PANTHER" id="PTHR43806">
    <property type="entry name" value="PEPTIDASE S8"/>
    <property type="match status" value="1"/>
</dbReference>
<dbReference type="AlphaFoldDB" id="A0A136WF82"/>
<feature type="active site" description="Charge relay system" evidence="5 6">
    <location>
        <position position="198"/>
    </location>
</feature>
<evidence type="ECO:0000256" key="3">
    <source>
        <dbReference type="ARBA" id="ARBA00022801"/>
    </source>
</evidence>
<dbReference type="GO" id="GO:0006508">
    <property type="term" value="P:proteolysis"/>
    <property type="evidence" value="ECO:0007669"/>
    <property type="project" value="UniProtKB-KW"/>
</dbReference>
<keyword evidence="2 6" id="KW-0645">Protease</keyword>
<organism evidence="10 11">
    <name type="scientific">Anaerotignum neopropionicum</name>
    <dbReference type="NCBI Taxonomy" id="36847"/>
    <lineage>
        <taxon>Bacteria</taxon>
        <taxon>Bacillati</taxon>
        <taxon>Bacillota</taxon>
        <taxon>Clostridia</taxon>
        <taxon>Lachnospirales</taxon>
        <taxon>Anaerotignaceae</taxon>
        <taxon>Anaerotignum</taxon>
    </lineage>
</organism>
<dbReference type="Gene3D" id="3.40.50.200">
    <property type="entry name" value="Peptidase S8/S53 domain"/>
    <property type="match status" value="1"/>
</dbReference>
<evidence type="ECO:0000313" key="10">
    <source>
        <dbReference type="EMBL" id="KXL53208.1"/>
    </source>
</evidence>
<dbReference type="CDD" id="cd07478">
    <property type="entry name" value="Peptidases_S8_CspA-like"/>
    <property type="match status" value="1"/>
</dbReference>
<feature type="active site" description="Charge relay system" evidence="5 6">
    <location>
        <position position="131"/>
    </location>
</feature>
<feature type="domain" description="Csp protease B prodomain" evidence="9">
    <location>
        <begin position="35"/>
        <end position="94"/>
    </location>
</feature>
<dbReference type="PROSITE" id="PS51892">
    <property type="entry name" value="SUBTILASE"/>
    <property type="match status" value="1"/>
</dbReference>
<name>A0A136WF82_9FIRM</name>
<feature type="domain" description="Peptidase S8/S53" evidence="8">
    <location>
        <begin position="122"/>
        <end position="309"/>
    </location>
</feature>
<evidence type="ECO:0000256" key="2">
    <source>
        <dbReference type="ARBA" id="ARBA00022670"/>
    </source>
</evidence>
<dbReference type="PROSITE" id="PS00136">
    <property type="entry name" value="SUBTILASE_ASP"/>
    <property type="match status" value="1"/>
</dbReference>
<evidence type="ECO:0000256" key="5">
    <source>
        <dbReference type="PIRSR" id="PIRSR615500-1"/>
    </source>
</evidence>
<evidence type="ECO:0000259" key="8">
    <source>
        <dbReference type="Pfam" id="PF00082"/>
    </source>
</evidence>
<dbReference type="OrthoDB" id="9762689at2"/>
<dbReference type="PROSITE" id="PS00137">
    <property type="entry name" value="SUBTILASE_HIS"/>
    <property type="match status" value="1"/>
</dbReference>
<feature type="domain" description="Peptidase S8/S53" evidence="8">
    <location>
        <begin position="446"/>
        <end position="566"/>
    </location>
</feature>
<dbReference type="PRINTS" id="PR00723">
    <property type="entry name" value="SUBTILISIN"/>
</dbReference>
<keyword evidence="3 6" id="KW-0378">Hydrolase</keyword>
<proteinExistence type="inferred from homology"/>
<dbReference type="RefSeq" id="WP_066085939.1">
    <property type="nucleotide sequence ID" value="NZ_LRVM01000003.1"/>
</dbReference>